<evidence type="ECO:0000256" key="6">
    <source>
        <dbReference type="ARBA" id="ARBA00022723"/>
    </source>
</evidence>
<evidence type="ECO:0000256" key="14">
    <source>
        <dbReference type="ARBA" id="ARBA00023180"/>
    </source>
</evidence>
<evidence type="ECO:0000256" key="17">
    <source>
        <dbReference type="SAM" id="MobiDB-lite"/>
    </source>
</evidence>
<feature type="transmembrane region" description="Helical" evidence="18">
    <location>
        <begin position="757"/>
        <end position="775"/>
    </location>
</feature>
<feature type="transmembrane region" description="Helical" evidence="18">
    <location>
        <begin position="206"/>
        <end position="227"/>
    </location>
</feature>
<keyword evidence="7" id="KW-0677">Repeat</keyword>
<organism evidence="20">
    <name type="scientific">Aplysia californica</name>
    <name type="common">California sea hare</name>
    <dbReference type="NCBI Taxonomy" id="6500"/>
    <lineage>
        <taxon>Eukaryota</taxon>
        <taxon>Metazoa</taxon>
        <taxon>Spiralia</taxon>
        <taxon>Lophotrochozoa</taxon>
        <taxon>Mollusca</taxon>
        <taxon>Gastropoda</taxon>
        <taxon>Heterobranchia</taxon>
        <taxon>Euthyneura</taxon>
        <taxon>Tectipleura</taxon>
        <taxon>Aplysiida</taxon>
        <taxon>Aplysioidea</taxon>
        <taxon>Aplysiidae</taxon>
        <taxon>Aplysia</taxon>
    </lineage>
</organism>
<keyword evidence="11 18" id="KW-1133">Transmembrane helix</keyword>
<feature type="compositionally biased region" description="Pro residues" evidence="17">
    <location>
        <begin position="1401"/>
        <end position="1410"/>
    </location>
</feature>
<reference evidence="20 22" key="1">
    <citation type="journal article" date="2010" name="Proc. Natl. Acad. Sci. U.S.A.">
        <title>Serotonin stimulation of cAMP-dependent plasticity in Aplysia sensory neurons is mediated by calmodulin-sensitive adenylyl cyclase.</title>
        <authorList>
            <person name="Lin A.H."/>
            <person name="Cohen J.E."/>
            <person name="Wan Q."/>
            <person name="Niu K."/>
            <person name="Shrestha P."/>
            <person name="Bernstein S.L."/>
            <person name="Abrams T.W."/>
        </authorList>
    </citation>
    <scope>NUCLEOTIDE SEQUENCE</scope>
    <source>
        <tissue evidence="20">CNS</tissue>
    </source>
</reference>
<dbReference type="FunFam" id="3.30.70.1230:FF:000001">
    <property type="entry name" value="Adenylate cyclase"/>
    <property type="match status" value="1"/>
</dbReference>
<sequence>MRVQPPAPLIMTEAVTENTPMLKEGTDSKHKGVCRLLSWNQFSSREMESLYQRYVYKIQQSAMVCLVTLLTILCFSIAVLTSVYVHTYTAYSLYLYGQGLVFLLFFILMKTSVMKEHHFMAVNYVILFFVASLGILSAPLPLGTPPGYPEHILNMSEGSWVVAFLVFNVYALMPLRTLSKCLFGGFIPLVHLVVSSQTCRHFPDLHWRQLVANTILFLCANVAGLFTHNSTDRTQRRTFKDTRDCIAARLDIQDQNEKLERILMSVLPQHVAMEMKNDITTPHHGMFHKIYIQLHDNVTILFADIVGFTCLSSQCTAQELVRILNELFGRFDQLAKQNNCMRIKILGDCYYCVSGLPEARANHAACCVEMGLDMIDAIASVCDQTGVKLNMRVGLHTGRVLCGVLGLKKWQYDVFSNDVKLANHMEAGGIAGRVHITKSTLDQLHGQYEVEPGRGEERDAYIKKLGVQTFFIKTKHPRKHAVLLQREWTGMRPHKLSFKGVTNCVIRLMQSVKFNAEIPFSDVLSTSQSRDSMAPQPTKIAKTMGTADDSDRRDSFNFSPQDLGIGGDKQNKAFRNRTSHTLHQDFSPRQTLESPVDRVNKYLAQALTARSIEREKSNNVNFITLQFKNKDKEKGYQDTEDFTFSSSLLCTLVMLVLIAGLQVIILPRTLLLLMMFILGFAWPSIVLIFILSIKLKCTNFDIRKSSKLRVFIATTTVLIPYLMVQINVLCCSGGHGITFLETLSLMNKDEHLTCSDPSYIIVSGILCFFLLSLFIKINPLLKIVFMVIIAAGHIVVMELTHKTLFYNFDDILRALVPTHVLGILAFIIFLLGFTLQNREQEWTLRLDFLWKSQAAEEKAGMQELQRQNSRILCNLLPEHVANHFLHLQTNSHMELYSQQYNKVAVFFASIPNFSDFYVELAANNQGVECLRVLNEIIADFDELLDIPYFYGVEKIKTIGSCYMAATGLKPTHLVKGREDSITFYLTMLVDFVMSMKEKLKNINENSYNNFELRVGINVGPVVAGVIGARKPQYDIWGNTVNVASRMESTGVSSKIQVTEEVYAVLKSVFTFECRGKVPVKGKGDMITYFLRERRRPRDPSCIFPPPTPPESPMVNGSSSTRRSAESLPLTAPSAAAVTPDPSSKRASECSSITDHQPHSSSMDRRHQASTLERQQKGANTPTPTGSLNKRRQNSLDSPSMHRNPLRKLSGSSTGHGANGEGHRSNSPELPAVHFFNAKMQQPRSASIQVQNAMFDSLKSHPVGTSPVSPTSPKSTVSEGARAVKTMASPTTTRSHMASVQPLRKTHSEPICKPPPTPGSYSSHFSRQSQSPVYRCISPPLKSQLKKVSEDEVLEDPVFFNSVDSTSPGNEYQHAKTIPQGDRRYNAMEENIYDSLSDCISRPPPPPPAPPSCGNSPTNSEDKFVTGTYREPIDRCHSATPSQRSNASSDKTVIIRDDVSERSQQRDQSKQNSKVLVDIRRSSSSGSKESNSTSSASTVTPTMGLVASIDGKNMSLLPVAGDGARRLPSAEKGNVDRRAVVSSIDSDLKPANFMRNGLNNFSGDNGHQHHNHREFRKSYPSVPLHKPPYLSPPRQRKEAFNMNFVSDDEKDSVSSRPYSDHSSIVFLNPIELKPSKNALIRQLPFQEGKQNVLSYVFTSPYSTLDRFKSRSSDTINSIPRCPPTPKFPIPEASPSLTQLLQELTDETDPTLDYFERLRGQLGPSDGVDDIPPRSPESKARARRSRITDGNDNKVMAPSPRSNTKPSSQRLSINPFQIKRRQAHGIPPRHCRSLDYIPSDRDDNMTSSPVSSACGSPGTRHAYLMPLIFGAQSAASRAEHTSLSSLASSSEMSRSDPHVNADSGSAAYESEYDNYRPGMTSDEDFFVPDPISDVDMEMFDDVNVDNVTVSDSFSLDMPVPRFQKKITEV</sequence>
<keyword evidence="8" id="KW-0547">Nucleotide-binding</keyword>
<dbReference type="InterPro" id="IPR029787">
    <property type="entry name" value="Nucleotide_cyclase"/>
</dbReference>
<feature type="compositionally biased region" description="Polar residues" evidence="17">
    <location>
        <begin position="1287"/>
        <end position="1297"/>
    </location>
</feature>
<dbReference type="PANTHER" id="PTHR45627">
    <property type="entry name" value="ADENYLATE CYCLASE TYPE 1"/>
    <property type="match status" value="1"/>
</dbReference>
<feature type="region of interest" description="Disordered" evidence="17">
    <location>
        <begin position="1395"/>
        <end position="1498"/>
    </location>
</feature>
<accession>Q5MAL0</accession>
<keyword evidence="9" id="KW-0067">ATP-binding</keyword>
<evidence type="ECO:0000256" key="3">
    <source>
        <dbReference type="ARBA" id="ARBA00004141"/>
    </source>
</evidence>
<comment type="subcellular location">
    <subcellularLocation>
        <location evidence="3">Membrane</location>
        <topology evidence="3">Multi-pass membrane protein</topology>
    </subcellularLocation>
</comment>
<feature type="compositionally biased region" description="Polar residues" evidence="17">
    <location>
        <begin position="1168"/>
        <end position="1187"/>
    </location>
</feature>
<dbReference type="GO" id="GO:0046872">
    <property type="term" value="F:metal ion binding"/>
    <property type="evidence" value="ECO:0007669"/>
    <property type="project" value="UniProtKB-KW"/>
</dbReference>
<evidence type="ECO:0000259" key="19">
    <source>
        <dbReference type="PROSITE" id="PS50125"/>
    </source>
</evidence>
<evidence type="ECO:0000256" key="11">
    <source>
        <dbReference type="ARBA" id="ARBA00022989"/>
    </source>
</evidence>
<feature type="compositionally biased region" description="Low complexity" evidence="17">
    <location>
        <begin position="1260"/>
        <end position="1277"/>
    </location>
</feature>
<keyword evidence="10" id="KW-0460">Magnesium</keyword>
<dbReference type="CTD" id="100533308"/>
<feature type="transmembrane region" description="Helical" evidence="18">
    <location>
        <begin position="671"/>
        <end position="691"/>
    </location>
</feature>
<feature type="transmembrane region" description="Helical" evidence="18">
    <location>
        <begin position="811"/>
        <end position="835"/>
    </location>
</feature>
<evidence type="ECO:0000256" key="8">
    <source>
        <dbReference type="ARBA" id="ARBA00022741"/>
    </source>
</evidence>
<dbReference type="RefSeq" id="NP_001191535.1">
    <property type="nucleotide sequence ID" value="NM_001204606.1"/>
</dbReference>
<dbReference type="PROSITE" id="PS00452">
    <property type="entry name" value="GUANYLATE_CYCLASE_1"/>
    <property type="match status" value="1"/>
</dbReference>
<dbReference type="GO" id="GO:0006171">
    <property type="term" value="P:cAMP biosynthetic process"/>
    <property type="evidence" value="ECO:0007669"/>
    <property type="project" value="UniProtKB-KW"/>
</dbReference>
<evidence type="ECO:0000313" key="20">
    <source>
        <dbReference type="EMBL" id="AAW30401.2"/>
    </source>
</evidence>
<evidence type="ECO:0000313" key="21">
    <source>
        <dbReference type="Proteomes" id="UP000694888"/>
    </source>
</evidence>
<evidence type="ECO:0000256" key="10">
    <source>
        <dbReference type="ARBA" id="ARBA00022842"/>
    </source>
</evidence>
<dbReference type="Pfam" id="PF06327">
    <property type="entry name" value="Adcy_cons_dom"/>
    <property type="match status" value="1"/>
</dbReference>
<gene>
    <name evidence="20 22" type="primary">aplA</name>
</gene>
<proteinExistence type="evidence at transcript level"/>
<feature type="compositionally biased region" description="Low complexity" evidence="17">
    <location>
        <begin position="1481"/>
        <end position="1498"/>
    </location>
</feature>
<keyword evidence="13 18" id="KW-0472">Membrane</keyword>
<dbReference type="InterPro" id="IPR018297">
    <property type="entry name" value="A/G_cyclase_CS"/>
</dbReference>
<dbReference type="PROSITE" id="PS50125">
    <property type="entry name" value="GUANYLATE_CYCLASE_2"/>
    <property type="match status" value="2"/>
</dbReference>
<feature type="region of interest" description="Disordered" evidence="17">
    <location>
        <begin position="1260"/>
        <end position="1279"/>
    </location>
</feature>
<feature type="region of interest" description="Disordered" evidence="17">
    <location>
        <begin position="1096"/>
        <end position="1228"/>
    </location>
</feature>
<dbReference type="SMART" id="SM00044">
    <property type="entry name" value="CYCc"/>
    <property type="match status" value="2"/>
</dbReference>
<dbReference type="Gene3D" id="3.30.70.1230">
    <property type="entry name" value="Nucleotide cyclase"/>
    <property type="match status" value="2"/>
</dbReference>
<dbReference type="GeneID" id="100533308"/>
<feature type="transmembrane region" description="Helical" evidence="18">
    <location>
        <begin position="62"/>
        <end position="85"/>
    </location>
</feature>
<protein>
    <recommendedName>
        <fullName evidence="4">adenylate cyclase</fullName>
        <ecNumber evidence="4">4.6.1.1</ecNumber>
    </recommendedName>
</protein>
<evidence type="ECO:0000256" key="5">
    <source>
        <dbReference type="ARBA" id="ARBA00022692"/>
    </source>
</evidence>
<keyword evidence="15 16" id="KW-0456">Lyase</keyword>
<feature type="compositionally biased region" description="Polar residues" evidence="17">
    <location>
        <begin position="1438"/>
        <end position="1450"/>
    </location>
</feature>
<evidence type="ECO:0000256" key="18">
    <source>
        <dbReference type="SAM" id="Phobius"/>
    </source>
</evidence>
<keyword evidence="12" id="KW-0115">cAMP biosynthesis</keyword>
<reference evidence="22" key="2">
    <citation type="submission" date="2025-05" db="UniProtKB">
        <authorList>
            <consortium name="RefSeq"/>
        </authorList>
    </citation>
    <scope>IDENTIFICATION</scope>
</reference>
<dbReference type="FunFam" id="3.30.70.1230:FF:000002">
    <property type="entry name" value="Adenylate cyclase"/>
    <property type="match status" value="1"/>
</dbReference>
<dbReference type="Pfam" id="PF00211">
    <property type="entry name" value="Guanylate_cyc"/>
    <property type="match status" value="2"/>
</dbReference>
<feature type="compositionally biased region" description="Polar residues" evidence="17">
    <location>
        <begin position="1758"/>
        <end position="1768"/>
    </location>
</feature>
<dbReference type="SUPFAM" id="SSF55073">
    <property type="entry name" value="Nucleotide cyclase"/>
    <property type="match status" value="2"/>
</dbReference>
<dbReference type="GO" id="GO:0007189">
    <property type="term" value="P:adenylate cyclase-activating G protein-coupled receptor signaling pathway"/>
    <property type="evidence" value="ECO:0007669"/>
    <property type="project" value="TreeGrafter"/>
</dbReference>
<evidence type="ECO:0000256" key="7">
    <source>
        <dbReference type="ARBA" id="ARBA00022737"/>
    </source>
</evidence>
<evidence type="ECO:0000256" key="12">
    <source>
        <dbReference type="ARBA" id="ARBA00022998"/>
    </source>
</evidence>
<feature type="region of interest" description="Disordered" evidence="17">
    <location>
        <begin position="1717"/>
        <end position="1768"/>
    </location>
</feature>
<feature type="domain" description="Guanylate cyclase" evidence="19">
    <location>
        <begin position="904"/>
        <end position="1047"/>
    </location>
</feature>
<dbReference type="GO" id="GO:0005886">
    <property type="term" value="C:plasma membrane"/>
    <property type="evidence" value="ECO:0007669"/>
    <property type="project" value="InterPro"/>
</dbReference>
<feature type="transmembrane region" description="Helical" evidence="18">
    <location>
        <begin position="642"/>
        <end position="665"/>
    </location>
</feature>
<feature type="transmembrane region" description="Helical" evidence="18">
    <location>
        <begin position="177"/>
        <end position="194"/>
    </location>
</feature>
<evidence type="ECO:0000256" key="4">
    <source>
        <dbReference type="ARBA" id="ARBA00012201"/>
    </source>
</evidence>
<keyword evidence="5 18" id="KW-0812">Transmembrane</keyword>
<evidence type="ECO:0000256" key="16">
    <source>
        <dbReference type="RuleBase" id="RU000405"/>
    </source>
</evidence>
<feature type="transmembrane region" description="Helical" evidence="18">
    <location>
        <begin position="711"/>
        <end position="737"/>
    </location>
</feature>
<dbReference type="PANTHER" id="PTHR45627:SF26">
    <property type="entry name" value="ADENYLATE CYCLASE TYPE 1"/>
    <property type="match status" value="1"/>
</dbReference>
<evidence type="ECO:0000256" key="13">
    <source>
        <dbReference type="ARBA" id="ARBA00023136"/>
    </source>
</evidence>
<dbReference type="OrthoDB" id="2107370at2759"/>
<feature type="domain" description="Guanylate cyclase" evidence="19">
    <location>
        <begin position="299"/>
        <end position="426"/>
    </location>
</feature>
<evidence type="ECO:0000256" key="15">
    <source>
        <dbReference type="ARBA" id="ARBA00023239"/>
    </source>
</evidence>
<dbReference type="GO" id="GO:0035556">
    <property type="term" value="P:intracellular signal transduction"/>
    <property type="evidence" value="ECO:0007669"/>
    <property type="project" value="InterPro"/>
</dbReference>
<feature type="compositionally biased region" description="Pro residues" evidence="17">
    <location>
        <begin position="1102"/>
        <end position="1111"/>
    </location>
</feature>
<evidence type="ECO:0000313" key="22">
    <source>
        <dbReference type="RefSeq" id="NP_001191535.1"/>
    </source>
</evidence>
<name>Q5MAL0_APLCA</name>
<feature type="transmembrane region" description="Helical" evidence="18">
    <location>
        <begin position="152"/>
        <end position="170"/>
    </location>
</feature>
<feature type="compositionally biased region" description="Basic and acidic residues" evidence="17">
    <location>
        <begin position="1452"/>
        <end position="1468"/>
    </location>
</feature>
<dbReference type="CDD" id="cd07302">
    <property type="entry name" value="CHD"/>
    <property type="match status" value="2"/>
</dbReference>
<evidence type="ECO:0000256" key="1">
    <source>
        <dbReference type="ARBA" id="ARBA00001593"/>
    </source>
</evidence>
<feature type="compositionally biased region" description="Basic and acidic residues" evidence="17">
    <location>
        <begin position="1734"/>
        <end position="1750"/>
    </location>
</feature>
<comment type="similarity">
    <text evidence="16">Belongs to the adenylyl cyclase class-4/guanylyl cyclase family.</text>
</comment>
<feature type="transmembrane region" description="Helical" evidence="18">
    <location>
        <begin position="121"/>
        <end position="140"/>
    </location>
</feature>
<feature type="region of interest" description="Disordered" evidence="17">
    <location>
        <begin position="1843"/>
        <end position="1866"/>
    </location>
</feature>
<feature type="transmembrane region" description="Helical" evidence="18">
    <location>
        <begin position="91"/>
        <end position="109"/>
    </location>
</feature>
<dbReference type="EMBL" id="AY843027">
    <property type="protein sequence ID" value="AAW30401.2"/>
    <property type="molecule type" value="mRNA"/>
</dbReference>
<keyword evidence="21" id="KW-1185">Reference proteome</keyword>
<dbReference type="GO" id="GO:0004016">
    <property type="term" value="F:adenylate cyclase activity"/>
    <property type="evidence" value="ECO:0007669"/>
    <property type="project" value="UniProtKB-EC"/>
</dbReference>
<dbReference type="InterPro" id="IPR032628">
    <property type="entry name" value="AC_N"/>
</dbReference>
<evidence type="ECO:0000256" key="2">
    <source>
        <dbReference type="ARBA" id="ARBA00001946"/>
    </source>
</evidence>
<feature type="region of interest" description="Disordered" evidence="17">
    <location>
        <begin position="1284"/>
        <end position="1326"/>
    </location>
</feature>
<dbReference type="Pfam" id="PF16214">
    <property type="entry name" value="AC_N"/>
    <property type="match status" value="1"/>
</dbReference>
<keyword evidence="14" id="KW-0325">Glycoprotein</keyword>
<dbReference type="InterPro" id="IPR001054">
    <property type="entry name" value="A/G_cyclase"/>
</dbReference>
<dbReference type="EC" id="4.6.1.1" evidence="4"/>
<dbReference type="InterPro" id="IPR009398">
    <property type="entry name" value="Adcy_conserved_dom"/>
</dbReference>
<comment type="catalytic activity">
    <reaction evidence="1">
        <text>ATP = 3',5'-cyclic AMP + diphosphate</text>
        <dbReference type="Rhea" id="RHEA:15389"/>
        <dbReference type="ChEBI" id="CHEBI:30616"/>
        <dbReference type="ChEBI" id="CHEBI:33019"/>
        <dbReference type="ChEBI" id="CHEBI:58165"/>
        <dbReference type="EC" id="4.6.1.1"/>
    </reaction>
</comment>
<dbReference type="Proteomes" id="UP000694888">
    <property type="component" value="Unplaced"/>
</dbReference>
<evidence type="ECO:0000256" key="9">
    <source>
        <dbReference type="ARBA" id="ARBA00022840"/>
    </source>
</evidence>
<feature type="compositionally biased region" description="Basic and acidic residues" evidence="17">
    <location>
        <begin position="1155"/>
        <end position="1166"/>
    </location>
</feature>
<dbReference type="GO" id="GO:0005524">
    <property type="term" value="F:ATP binding"/>
    <property type="evidence" value="ECO:0007669"/>
    <property type="project" value="UniProtKB-KW"/>
</dbReference>
<keyword evidence="6" id="KW-0479">Metal-binding</keyword>
<comment type="cofactor">
    <cofactor evidence="2">
        <name>Mg(2+)</name>
        <dbReference type="ChEBI" id="CHEBI:18420"/>
    </cofactor>
</comment>